<dbReference type="InterPro" id="IPR036188">
    <property type="entry name" value="FAD/NAD-bd_sf"/>
</dbReference>
<protein>
    <submittedName>
        <fullName evidence="4">FAD-dependent monooxygenase</fullName>
    </submittedName>
</protein>
<dbReference type="Gene3D" id="3.30.70.2450">
    <property type="match status" value="1"/>
</dbReference>
<sequence length="380" mass="40501">MTPQGAEVVVVGAGPIGLAVAAGLRLRGHSVVVVDKQAEGANTSRASVIHARTLELLDRIGVSKRLVELGLKLDDFAIRDGDRRLVPVSFRDLPTDYPFTLMIPQWQTEEILLERLEELGGSVLRPYVATGLSQTADGAEVTLDTGDVIKAQYVVAADGMNSTIRELAGVEMPGDTLQLSFSLVDVRAEGLPAEEVSLSFATAGLLVIAPLPDGSFRLVASVDAAPEHPDLAYAQQLLTARGPKKNSPRVTEVIWGSRFRIHERVADTYRAGRVLLAGDAAHTHSPAGGQGMNLGLRDAVALADALSTALTDGHEAGLDAYARNSRAEAVRVVALAHRLTRLANLPRPVRPLRNAILGLAGKLQRTQDDLAKQLAGFPDR</sequence>
<evidence type="ECO:0000313" key="5">
    <source>
        <dbReference type="Proteomes" id="UP000295172"/>
    </source>
</evidence>
<evidence type="ECO:0000256" key="1">
    <source>
        <dbReference type="ARBA" id="ARBA00023002"/>
    </source>
</evidence>
<name>A0A4R4X0U7_9ACTN</name>
<dbReference type="PANTHER" id="PTHR43476:SF4">
    <property type="entry name" value="BLR0106 PROTEIN"/>
    <property type="match status" value="1"/>
</dbReference>
<accession>A0A4R4X0U7</accession>
<dbReference type="PRINTS" id="PR00420">
    <property type="entry name" value="RNGMNOXGNASE"/>
</dbReference>
<feature type="domain" description="FAD-binding" evidence="3">
    <location>
        <begin position="6"/>
        <end position="334"/>
    </location>
</feature>
<comment type="caution">
    <text evidence="4">The sequence shown here is derived from an EMBL/GenBank/DDBJ whole genome shotgun (WGS) entry which is preliminary data.</text>
</comment>
<dbReference type="SUPFAM" id="SSF51905">
    <property type="entry name" value="FAD/NAD(P)-binding domain"/>
    <property type="match status" value="1"/>
</dbReference>
<dbReference type="InterPro" id="IPR050631">
    <property type="entry name" value="PheA/TfdB_FAD_monoxygenase"/>
</dbReference>
<dbReference type="RefSeq" id="WP_132321328.1">
    <property type="nucleotide sequence ID" value="NZ_SMKR01000069.1"/>
</dbReference>
<dbReference type="Gene3D" id="3.50.50.60">
    <property type="entry name" value="FAD/NAD(P)-binding domain"/>
    <property type="match status" value="1"/>
</dbReference>
<keyword evidence="2" id="KW-0520">NAD</keyword>
<dbReference type="EMBL" id="SMKR01000069">
    <property type="protein sequence ID" value="TDD23796.1"/>
    <property type="molecule type" value="Genomic_DNA"/>
</dbReference>
<dbReference type="GO" id="GO:0071949">
    <property type="term" value="F:FAD binding"/>
    <property type="evidence" value="ECO:0007669"/>
    <property type="project" value="InterPro"/>
</dbReference>
<gene>
    <name evidence="4" type="ORF">E1218_17325</name>
</gene>
<keyword evidence="4" id="KW-0503">Monooxygenase</keyword>
<dbReference type="Proteomes" id="UP000295172">
    <property type="component" value="Unassembled WGS sequence"/>
</dbReference>
<evidence type="ECO:0000259" key="3">
    <source>
        <dbReference type="Pfam" id="PF01494"/>
    </source>
</evidence>
<proteinExistence type="predicted"/>
<keyword evidence="5" id="KW-1185">Reference proteome</keyword>
<keyword evidence="1" id="KW-0560">Oxidoreductase</keyword>
<dbReference type="AlphaFoldDB" id="A0A4R4X0U7"/>
<evidence type="ECO:0000313" key="4">
    <source>
        <dbReference type="EMBL" id="TDD23796.1"/>
    </source>
</evidence>
<dbReference type="PANTHER" id="PTHR43476">
    <property type="entry name" value="3-(3-HYDROXY-PHENYL)PROPIONATE/3-HYDROXYCINNAMIC ACID HYDROXYLASE"/>
    <property type="match status" value="1"/>
</dbReference>
<reference evidence="4 5" key="1">
    <citation type="submission" date="2019-02" db="EMBL/GenBank/DDBJ databases">
        <title>Draft genome sequences of novel Actinobacteria.</title>
        <authorList>
            <person name="Sahin N."/>
            <person name="Ay H."/>
            <person name="Saygin H."/>
        </authorList>
    </citation>
    <scope>NUCLEOTIDE SEQUENCE [LARGE SCALE GENOMIC DNA]</scope>
    <source>
        <strain evidence="4 5">16K104</strain>
    </source>
</reference>
<dbReference type="Pfam" id="PF01494">
    <property type="entry name" value="FAD_binding_3"/>
    <property type="match status" value="1"/>
</dbReference>
<organism evidence="4 5">
    <name type="scientific">Kribbella turkmenica</name>
    <dbReference type="NCBI Taxonomy" id="2530375"/>
    <lineage>
        <taxon>Bacteria</taxon>
        <taxon>Bacillati</taxon>
        <taxon>Actinomycetota</taxon>
        <taxon>Actinomycetes</taxon>
        <taxon>Propionibacteriales</taxon>
        <taxon>Kribbellaceae</taxon>
        <taxon>Kribbella</taxon>
    </lineage>
</organism>
<dbReference type="InterPro" id="IPR002938">
    <property type="entry name" value="FAD-bd"/>
</dbReference>
<dbReference type="OrthoDB" id="3316391at2"/>
<evidence type="ECO:0000256" key="2">
    <source>
        <dbReference type="ARBA" id="ARBA00023027"/>
    </source>
</evidence>
<dbReference type="GO" id="GO:0004497">
    <property type="term" value="F:monooxygenase activity"/>
    <property type="evidence" value="ECO:0007669"/>
    <property type="project" value="UniProtKB-KW"/>
</dbReference>